<keyword evidence="2" id="KW-0012">Acyltransferase</keyword>
<comment type="caution">
    <text evidence="4">The sequence shown here is derived from an EMBL/GenBank/DDBJ whole genome shotgun (WGS) entry which is preliminary data.</text>
</comment>
<dbReference type="InterPro" id="IPR000182">
    <property type="entry name" value="GNAT_dom"/>
</dbReference>
<dbReference type="InterPro" id="IPR050832">
    <property type="entry name" value="Bact_Acetyltransf"/>
</dbReference>
<reference evidence="4" key="1">
    <citation type="submission" date="2023-03" db="EMBL/GenBank/DDBJ databases">
        <title>Massive genome expansion in bonnet fungi (Mycena s.s.) driven by repeated elements and novel gene families across ecological guilds.</title>
        <authorList>
            <consortium name="Lawrence Berkeley National Laboratory"/>
            <person name="Harder C.B."/>
            <person name="Miyauchi S."/>
            <person name="Viragh M."/>
            <person name="Kuo A."/>
            <person name="Thoen E."/>
            <person name="Andreopoulos B."/>
            <person name="Lu D."/>
            <person name="Skrede I."/>
            <person name="Drula E."/>
            <person name="Henrissat B."/>
            <person name="Morin E."/>
            <person name="Kohler A."/>
            <person name="Barry K."/>
            <person name="LaButti K."/>
            <person name="Morin E."/>
            <person name="Salamov A."/>
            <person name="Lipzen A."/>
            <person name="Mereny Z."/>
            <person name="Hegedus B."/>
            <person name="Baldrian P."/>
            <person name="Stursova M."/>
            <person name="Weitz H."/>
            <person name="Taylor A."/>
            <person name="Grigoriev I.V."/>
            <person name="Nagy L.G."/>
            <person name="Martin F."/>
            <person name="Kauserud H."/>
        </authorList>
    </citation>
    <scope>NUCLEOTIDE SEQUENCE</scope>
    <source>
        <strain evidence="4">9284</strain>
    </source>
</reference>
<dbReference type="SUPFAM" id="SSF55729">
    <property type="entry name" value="Acyl-CoA N-acyltransferases (Nat)"/>
    <property type="match status" value="1"/>
</dbReference>
<evidence type="ECO:0000256" key="1">
    <source>
        <dbReference type="ARBA" id="ARBA00022679"/>
    </source>
</evidence>
<dbReference type="Gene3D" id="3.40.630.30">
    <property type="match status" value="1"/>
</dbReference>
<organism evidence="4 5">
    <name type="scientific">Roridomyces roridus</name>
    <dbReference type="NCBI Taxonomy" id="1738132"/>
    <lineage>
        <taxon>Eukaryota</taxon>
        <taxon>Fungi</taxon>
        <taxon>Dikarya</taxon>
        <taxon>Basidiomycota</taxon>
        <taxon>Agaricomycotina</taxon>
        <taxon>Agaricomycetes</taxon>
        <taxon>Agaricomycetidae</taxon>
        <taxon>Agaricales</taxon>
        <taxon>Marasmiineae</taxon>
        <taxon>Mycenaceae</taxon>
        <taxon>Roridomyces</taxon>
    </lineage>
</organism>
<dbReference type="PANTHER" id="PTHR43877:SF2">
    <property type="entry name" value="AMINOALKYLPHOSPHONATE N-ACETYLTRANSFERASE-RELATED"/>
    <property type="match status" value="1"/>
</dbReference>
<keyword evidence="5" id="KW-1185">Reference proteome</keyword>
<dbReference type="CDD" id="cd04301">
    <property type="entry name" value="NAT_SF"/>
    <property type="match status" value="1"/>
</dbReference>
<keyword evidence="1" id="KW-0808">Transferase</keyword>
<dbReference type="PANTHER" id="PTHR43877">
    <property type="entry name" value="AMINOALKYLPHOSPHONATE N-ACETYLTRANSFERASE-RELATED-RELATED"/>
    <property type="match status" value="1"/>
</dbReference>
<protein>
    <submittedName>
        <fullName evidence="4">Acetyltransferase</fullName>
    </submittedName>
</protein>
<feature type="domain" description="N-acetyltransferase" evidence="3">
    <location>
        <begin position="28"/>
        <end position="177"/>
    </location>
</feature>
<dbReference type="GO" id="GO:0016747">
    <property type="term" value="F:acyltransferase activity, transferring groups other than amino-acyl groups"/>
    <property type="evidence" value="ECO:0007669"/>
    <property type="project" value="InterPro"/>
</dbReference>
<evidence type="ECO:0000313" key="4">
    <source>
        <dbReference type="EMBL" id="KAJ7614035.1"/>
    </source>
</evidence>
<sequence>MTRPTTTIVVFDPADPVHTALLPSFADIHIDCIETDGAVATFVRPVERDAVLAYWNERAMDAVSKKRVIIMALAEAADGGAKQLAGCVVLYRPLGQTAPKNGCIEKLMVSPNFRRLGLAQKLMLKVEEEAKVYGQTILTLDTYAGGPAVALYPKLGYNTLGVIPNFFVSPLDGRPLDGIFFWKQI</sequence>
<name>A0AAD7B966_9AGAR</name>
<dbReference type="AlphaFoldDB" id="A0AAD7B966"/>
<evidence type="ECO:0000256" key="2">
    <source>
        <dbReference type="ARBA" id="ARBA00023315"/>
    </source>
</evidence>
<proteinExistence type="predicted"/>
<evidence type="ECO:0000313" key="5">
    <source>
        <dbReference type="Proteomes" id="UP001221142"/>
    </source>
</evidence>
<dbReference type="PROSITE" id="PS51186">
    <property type="entry name" value="GNAT"/>
    <property type="match status" value="1"/>
</dbReference>
<dbReference type="EMBL" id="JARKIF010000027">
    <property type="protein sequence ID" value="KAJ7614035.1"/>
    <property type="molecule type" value="Genomic_DNA"/>
</dbReference>
<dbReference type="Proteomes" id="UP001221142">
    <property type="component" value="Unassembled WGS sequence"/>
</dbReference>
<dbReference type="InterPro" id="IPR016181">
    <property type="entry name" value="Acyl_CoA_acyltransferase"/>
</dbReference>
<dbReference type="Pfam" id="PF00583">
    <property type="entry name" value="Acetyltransf_1"/>
    <property type="match status" value="1"/>
</dbReference>
<evidence type="ECO:0000259" key="3">
    <source>
        <dbReference type="PROSITE" id="PS51186"/>
    </source>
</evidence>
<accession>A0AAD7B966</accession>
<gene>
    <name evidence="4" type="ORF">FB45DRAFT_937755</name>
</gene>